<organism evidence="3 4">
    <name type="scientific">Lutzomyia longipalpis</name>
    <name type="common">Sand fly</name>
    <dbReference type="NCBI Taxonomy" id="7200"/>
    <lineage>
        <taxon>Eukaryota</taxon>
        <taxon>Metazoa</taxon>
        <taxon>Ecdysozoa</taxon>
        <taxon>Arthropoda</taxon>
        <taxon>Hexapoda</taxon>
        <taxon>Insecta</taxon>
        <taxon>Pterygota</taxon>
        <taxon>Neoptera</taxon>
        <taxon>Endopterygota</taxon>
        <taxon>Diptera</taxon>
        <taxon>Nematocera</taxon>
        <taxon>Psychodoidea</taxon>
        <taxon>Psychodidae</taxon>
        <taxon>Lutzomyia</taxon>
        <taxon>Lutzomyia</taxon>
    </lineage>
</organism>
<dbReference type="EnsemblMetazoa" id="LLOJ001434-RA">
    <property type="protein sequence ID" value="LLOJ001434-PA"/>
    <property type="gene ID" value="LLOJ001434"/>
</dbReference>
<keyword evidence="4" id="KW-1185">Reference proteome</keyword>
<reference evidence="3" key="1">
    <citation type="submission" date="2020-05" db="UniProtKB">
        <authorList>
            <consortium name="EnsemblMetazoa"/>
        </authorList>
    </citation>
    <scope>IDENTIFICATION</scope>
    <source>
        <strain evidence="3">Jacobina</strain>
    </source>
</reference>
<dbReference type="InterPro" id="IPR008472">
    <property type="entry name" value="DUF753"/>
</dbReference>
<proteinExistence type="predicted"/>
<evidence type="ECO:0000256" key="1">
    <source>
        <dbReference type="SAM" id="SignalP"/>
    </source>
</evidence>
<dbReference type="PANTHER" id="PTHR21721">
    <property type="entry name" value="GH09876P-RELATED"/>
    <property type="match status" value="1"/>
</dbReference>
<dbReference type="PANTHER" id="PTHR21721:SF26">
    <property type="entry name" value="DUF753 DOMAIN-CONTAINING PROTEIN-RELATED"/>
    <property type="match status" value="1"/>
</dbReference>
<evidence type="ECO:0000259" key="2">
    <source>
        <dbReference type="Pfam" id="PF05444"/>
    </source>
</evidence>
<feature type="chain" id="PRO_5008405543" description="DUF753 domain-containing protein" evidence="1">
    <location>
        <begin position="20"/>
        <end position="515"/>
    </location>
</feature>
<accession>A0A1B0CBD5</accession>
<dbReference type="Pfam" id="PF05444">
    <property type="entry name" value="DUF753"/>
    <property type="match status" value="1"/>
</dbReference>
<dbReference type="Proteomes" id="UP000092461">
    <property type="component" value="Unassembled WGS sequence"/>
</dbReference>
<protein>
    <recommendedName>
        <fullName evidence="2">DUF753 domain-containing protein</fullName>
    </recommendedName>
</protein>
<name>A0A1B0CBD5_LUTLO</name>
<dbReference type="EMBL" id="AJWK01005059">
    <property type="status" value="NOT_ANNOTATED_CDS"/>
    <property type="molecule type" value="Genomic_DNA"/>
</dbReference>
<keyword evidence="1" id="KW-0732">Signal</keyword>
<feature type="signal peptide" evidence="1">
    <location>
        <begin position="1"/>
        <end position="19"/>
    </location>
</feature>
<evidence type="ECO:0000313" key="3">
    <source>
        <dbReference type="EnsemblMetazoa" id="LLOJ001434-PA"/>
    </source>
</evidence>
<dbReference type="VEuPathDB" id="VectorBase:LLOJ001434"/>
<evidence type="ECO:0000313" key="4">
    <source>
        <dbReference type="Proteomes" id="UP000092461"/>
    </source>
</evidence>
<dbReference type="VEuPathDB" id="VectorBase:LLONM1_005906"/>
<feature type="domain" description="DUF753" evidence="2">
    <location>
        <begin position="249"/>
        <end position="320"/>
    </location>
</feature>
<sequence length="515" mass="58904">MKKILILIFLLLFIGRNESQEAQHKCYQCKGNLKSECAFYQNENSSSIAECPEDAKEDYKYECYVSVVGGIVHRGCRSDKFCDLHTCTVSNSDLNNDRSVALMKCIQCTSMPGYGYHPKCKDKPEEILPTNCFSTEYFGYTERGCYSAVIDEFQEGIEEKIRVTKVERGCDSFKYSRCDDDEDKACIRCLEDGCNVHIHQVSLSGKIFTNALLIFLCLFLVDKSRSYKVLNLLTAIFIIALVHESNALNCIKCDSFHHESCHFMQTVGNGSVCTGRLPEGIEDRCFVYYNQVGVTIRGCLSEHPNVPRYHIKTCLKYDCNIEQTAKEYCAIQDAQHLHYPLYKSVLLRMITPYLVAIIKREAMVAPKEVALLLEQKIFQVFVVQEMNVKVAEETLAILNPCTGTLKAGTREQCYVTIESYTELIVIRGCTGDNFCDEYRSDCLICNHDGCNYHNKVSWFFEQQCLQCSSNPDQGDYDENCQKQPTIAYRQYCPVDDYYSVQDTGCYSIWMQCSKE</sequence>
<dbReference type="AlphaFoldDB" id="A0A1B0CBD5"/>